<reference evidence="3" key="1">
    <citation type="submission" date="2016-02" db="EMBL/GenBank/DDBJ databases">
        <title>Draft genome sequence of Microdochium bolleyi, a fungal endophyte of beachgrass.</title>
        <authorList>
            <consortium name="DOE Joint Genome Institute"/>
            <person name="David A.S."/>
            <person name="May G."/>
            <person name="Haridas S."/>
            <person name="Lim J."/>
            <person name="Wang M."/>
            <person name="Labutti K."/>
            <person name="Lipzen A."/>
            <person name="Barry K."/>
            <person name="Grigoriev I.V."/>
        </authorList>
    </citation>
    <scope>NUCLEOTIDE SEQUENCE [LARGE SCALE GENOMIC DNA]</scope>
    <source>
        <strain evidence="3">J235TASD1</strain>
    </source>
</reference>
<feature type="chain" id="PRO_5013131000" description="Hydrophobic surface binding protein A-domain-containing protein" evidence="1">
    <location>
        <begin position="16"/>
        <end position="212"/>
    </location>
</feature>
<gene>
    <name evidence="2" type="ORF">Micbo1qcDRAFT_207624</name>
</gene>
<evidence type="ECO:0000313" key="2">
    <source>
        <dbReference type="EMBL" id="KXJ87861.1"/>
    </source>
</evidence>
<feature type="signal peptide" evidence="1">
    <location>
        <begin position="1"/>
        <end position="15"/>
    </location>
</feature>
<evidence type="ECO:0000313" key="3">
    <source>
        <dbReference type="Proteomes" id="UP000070501"/>
    </source>
</evidence>
<organism evidence="2 3">
    <name type="scientific">Microdochium bolleyi</name>
    <dbReference type="NCBI Taxonomy" id="196109"/>
    <lineage>
        <taxon>Eukaryota</taxon>
        <taxon>Fungi</taxon>
        <taxon>Dikarya</taxon>
        <taxon>Ascomycota</taxon>
        <taxon>Pezizomycotina</taxon>
        <taxon>Sordariomycetes</taxon>
        <taxon>Xylariomycetidae</taxon>
        <taxon>Xylariales</taxon>
        <taxon>Microdochiaceae</taxon>
        <taxon>Microdochium</taxon>
    </lineage>
</organism>
<protein>
    <recommendedName>
        <fullName evidence="4">Hydrophobic surface binding protein A-domain-containing protein</fullName>
    </recommendedName>
</protein>
<dbReference type="Proteomes" id="UP000070501">
    <property type="component" value="Unassembled WGS sequence"/>
</dbReference>
<dbReference type="AlphaFoldDB" id="A0A136ISE5"/>
<name>A0A136ISE5_9PEZI</name>
<keyword evidence="1" id="KW-0732">Signal</keyword>
<dbReference type="OrthoDB" id="10634381at2759"/>
<evidence type="ECO:0000256" key="1">
    <source>
        <dbReference type="SAM" id="SignalP"/>
    </source>
</evidence>
<dbReference type="EMBL" id="KQ964260">
    <property type="protein sequence ID" value="KXJ87861.1"/>
    <property type="molecule type" value="Genomic_DNA"/>
</dbReference>
<accession>A0A136ISE5</accession>
<keyword evidence="3" id="KW-1185">Reference proteome</keyword>
<sequence length="212" mass="21424">MKFFQFLSLASFAFAAPTAFDDSEQSINLGARGILLDGVTKTLADLRGSGTGNQDVIKAALGSIVAGNQETVQAAAALVTDSLKKTVVQIQQTAAILQAASASANQAISDDLKKLVAAEAAQITATVAQTQVFLASLGAGVKLLGDGIRDPAVGAVQVQIEAVRAAATTLVAPVQGLVTALAKAGTSNLQALITSTTLQGLMPILKLLIAAI</sequence>
<proteinExistence type="predicted"/>
<evidence type="ECO:0008006" key="4">
    <source>
        <dbReference type="Google" id="ProtNLM"/>
    </source>
</evidence>
<dbReference type="InParanoid" id="A0A136ISE5"/>